<accession>A0A9D4NXK6</accession>
<reference evidence="6" key="2">
    <citation type="journal article" date="2021" name="World Allergy Organ. J.">
        <title>Chromosome-level assembly of Dermatophagoides farinae genome and transcriptome reveals two novel allergens Der f 37 and Der f 39.</title>
        <authorList>
            <person name="Chen J."/>
            <person name="Cai Z."/>
            <person name="Fan D."/>
            <person name="Hu J."/>
            <person name="Hou Y."/>
            <person name="He Y."/>
            <person name="Zhang Z."/>
            <person name="Zhao Z."/>
            <person name="Gao P."/>
            <person name="Hu W."/>
            <person name="Sun J."/>
            <person name="Li J."/>
            <person name="Ji K."/>
        </authorList>
    </citation>
    <scope>NUCLEOTIDE SEQUENCE</scope>
    <source>
        <strain evidence="6">JKM2019</strain>
    </source>
</reference>
<dbReference type="PROSITE" id="PS00939">
    <property type="entry name" value="RIBOSOMAL_L1E"/>
    <property type="match status" value="1"/>
</dbReference>
<dbReference type="SUPFAM" id="SSF52166">
    <property type="entry name" value="Ribosomal protein L4"/>
    <property type="match status" value="1"/>
</dbReference>
<name>A0A9D4NXK6_DERFA</name>
<dbReference type="GO" id="GO:0006412">
    <property type="term" value="P:translation"/>
    <property type="evidence" value="ECO:0007669"/>
    <property type="project" value="InterPro"/>
</dbReference>
<dbReference type="OrthoDB" id="10259785at2759"/>
<evidence type="ECO:0000313" key="6">
    <source>
        <dbReference type="EMBL" id="KAH7640856.1"/>
    </source>
</evidence>
<dbReference type="InterPro" id="IPR002136">
    <property type="entry name" value="Ribosomal_uL4"/>
</dbReference>
<reference evidence="6" key="1">
    <citation type="submission" date="2020-06" db="EMBL/GenBank/DDBJ databases">
        <authorList>
            <person name="Ji K."/>
            <person name="Li J."/>
        </authorList>
    </citation>
    <scope>NUCLEOTIDE SEQUENCE</scope>
    <source>
        <strain evidence="6">JKM2019</strain>
        <tissue evidence="6">Whole body</tissue>
    </source>
</reference>
<dbReference type="GO" id="GO:0005840">
    <property type="term" value="C:ribosome"/>
    <property type="evidence" value="ECO:0007669"/>
    <property type="project" value="UniProtKB-KW"/>
</dbReference>
<dbReference type="InterPro" id="IPR023574">
    <property type="entry name" value="Ribosomal_uL4_dom_sf"/>
</dbReference>
<organism evidence="6">
    <name type="scientific">Dermatophagoides farinae</name>
    <name type="common">American house dust mite</name>
    <dbReference type="NCBI Taxonomy" id="6954"/>
    <lineage>
        <taxon>Eukaryota</taxon>
        <taxon>Metazoa</taxon>
        <taxon>Ecdysozoa</taxon>
        <taxon>Arthropoda</taxon>
        <taxon>Chelicerata</taxon>
        <taxon>Arachnida</taxon>
        <taxon>Acari</taxon>
        <taxon>Acariformes</taxon>
        <taxon>Sarcoptiformes</taxon>
        <taxon>Astigmata</taxon>
        <taxon>Psoroptidia</taxon>
        <taxon>Analgoidea</taxon>
        <taxon>Pyroglyphidae</taxon>
        <taxon>Dermatophagoidinae</taxon>
        <taxon>Dermatophagoides</taxon>
    </lineage>
</organism>
<dbReference type="InterPro" id="IPR045240">
    <property type="entry name" value="Ribosomal_uL4_euk/arch"/>
</dbReference>
<comment type="caution">
    <text evidence="6">The sequence shown here is derived from an EMBL/GenBank/DDBJ whole genome shotgun (WGS) entry which is preliminary data.</text>
</comment>
<dbReference type="EMBL" id="SDOV01000005">
    <property type="protein sequence ID" value="KAH7640856.1"/>
    <property type="molecule type" value="Genomic_DNA"/>
</dbReference>
<dbReference type="GO" id="GO:0003735">
    <property type="term" value="F:structural constituent of ribosome"/>
    <property type="evidence" value="ECO:0007669"/>
    <property type="project" value="InterPro"/>
</dbReference>
<evidence type="ECO:0000256" key="2">
    <source>
        <dbReference type="ARBA" id="ARBA00022980"/>
    </source>
</evidence>
<keyword evidence="2 6" id="KW-0689">Ribosomal protein</keyword>
<evidence type="ECO:0000256" key="4">
    <source>
        <dbReference type="SAM" id="MobiDB-lite"/>
    </source>
</evidence>
<dbReference type="FunFam" id="3.40.1370.10:FF:000002">
    <property type="entry name" value="60S ribosomal protein L4"/>
    <property type="match status" value="1"/>
</dbReference>
<dbReference type="GO" id="GO:1990904">
    <property type="term" value="C:ribonucleoprotein complex"/>
    <property type="evidence" value="ECO:0007669"/>
    <property type="project" value="UniProtKB-KW"/>
</dbReference>
<evidence type="ECO:0000256" key="1">
    <source>
        <dbReference type="ARBA" id="ARBA00010528"/>
    </source>
</evidence>
<dbReference type="PANTHER" id="PTHR19431">
    <property type="entry name" value="60S RIBOSOMAL PROTEIN L4"/>
    <property type="match status" value="1"/>
</dbReference>
<dbReference type="AlphaFoldDB" id="A0A9D4NXK6"/>
<dbReference type="Pfam" id="PF14374">
    <property type="entry name" value="Ribos_L4_asso_C"/>
    <property type="match status" value="1"/>
</dbReference>
<dbReference type="InterPro" id="IPR013000">
    <property type="entry name" value="Ribosomal_uL4_euk/arc_CS"/>
</dbReference>
<dbReference type="InterPro" id="IPR025755">
    <property type="entry name" value="Ribos_uL4_C_dom"/>
</dbReference>
<feature type="domain" description="Large ribosomal subunit protein uL4 C-terminal" evidence="5">
    <location>
        <begin position="278"/>
        <end position="349"/>
    </location>
</feature>
<evidence type="ECO:0000259" key="5">
    <source>
        <dbReference type="Pfam" id="PF14374"/>
    </source>
</evidence>
<sequence length="402" mass="46293">MATAAYRPLISVYNEKNESTGTTIKLPAVFRAPIRTDIVNYVHTNIRKNRRQPHAVSREAGHQTSAESWGTGRAVARIPRVRGGGTHRSGQGAFGNMCRGGRMFGPIRVWRRWYRKVNRNQRRYAVVSAIAASGVPSIVMSKGHVVNDVPEFPLVVSDKVQELNKTKQAVEFLKQVKAWSDIERVYRSKHFRAGKGKMRNRRRVQRLGPVVVYGTDSGLTRAFRNIPGVELMNVEKLNLLRLAPGGHVGRFVIWTESAFRKLDEIYGTWKAESKQKRDYTLPQPKMANTDLSRLLKCDEIQSVLRPRITKVVRRSVKRNPLRNPLVMRRLNPYSWVLKTQARANNLRRRRAKEILRRRKAGEKVDQKSLDKAVNLLGIKLRKYKEYKLERSKKVATKKEEKK</sequence>
<dbReference type="Pfam" id="PF00573">
    <property type="entry name" value="Ribosomal_L4"/>
    <property type="match status" value="1"/>
</dbReference>
<keyword evidence="3" id="KW-0687">Ribonucleoprotein</keyword>
<protein>
    <submittedName>
        <fullName evidence="6">60s ribosomal protein l4-a-like protein</fullName>
    </submittedName>
</protein>
<gene>
    <name evidence="6" type="ORF">HUG17_8325</name>
</gene>
<feature type="region of interest" description="Disordered" evidence="4">
    <location>
        <begin position="49"/>
        <end position="69"/>
    </location>
</feature>
<proteinExistence type="inferred from homology"/>
<comment type="similarity">
    <text evidence="1">Belongs to the universal ribosomal protein uL4 family.</text>
</comment>
<dbReference type="Proteomes" id="UP000828236">
    <property type="component" value="Unassembled WGS sequence"/>
</dbReference>
<dbReference type="Gene3D" id="3.40.1370.10">
    <property type="match status" value="1"/>
</dbReference>
<evidence type="ECO:0000256" key="3">
    <source>
        <dbReference type="ARBA" id="ARBA00023274"/>
    </source>
</evidence>